<name>A0ABC9N5L5_BACUC</name>
<evidence type="ECO:0000313" key="1">
    <source>
        <dbReference type="EMBL" id="EDO52020.1"/>
    </source>
</evidence>
<reference evidence="1" key="1">
    <citation type="submission" date="2007-06" db="EMBL/GenBank/DDBJ databases">
        <authorList>
            <person name="Fulton L."/>
            <person name="Clifton S."/>
            <person name="Fulton B."/>
            <person name="Xu J."/>
            <person name="Minx P."/>
            <person name="Pepin K.H."/>
            <person name="Johnson M."/>
            <person name="Thiruvilangam P."/>
            <person name="Bhonagiri V."/>
            <person name="Nash W.E."/>
            <person name="Mardis E.R."/>
            <person name="Wilson R.K."/>
        </authorList>
    </citation>
    <scope>NUCLEOTIDE SEQUENCE [LARGE SCALE GENOMIC DNA]</scope>
    <source>
        <strain evidence="1">ATCC 8492</strain>
    </source>
</reference>
<keyword evidence="2" id="KW-1185">Reference proteome</keyword>
<accession>A0ABC9N5L5</accession>
<sequence length="35" mass="4123">MPYYWQDFATALANFCHRHGKVLPNLWQCLGKISL</sequence>
<dbReference type="Proteomes" id="UP000004110">
    <property type="component" value="Unassembled WGS sequence"/>
</dbReference>
<gene>
    <name evidence="1" type="ORF">BACUNI_04574</name>
</gene>
<proteinExistence type="predicted"/>
<protein>
    <submittedName>
        <fullName evidence="1">Uncharacterized protein</fullName>
    </submittedName>
</protein>
<dbReference type="AlphaFoldDB" id="A0ABC9N5L5"/>
<evidence type="ECO:0000313" key="2">
    <source>
        <dbReference type="Proteomes" id="UP000004110"/>
    </source>
</evidence>
<reference evidence="1" key="2">
    <citation type="submission" date="2013-11" db="EMBL/GenBank/DDBJ databases">
        <title>Draft genome sequence of Bacteroides uniformis (ATCC 8492).</title>
        <authorList>
            <person name="Sudarsanam P."/>
            <person name="Ley R."/>
            <person name="Guruge J."/>
            <person name="Turnbaugh P.J."/>
            <person name="Mahowald M."/>
            <person name="Liep D."/>
            <person name="Gordon J."/>
        </authorList>
    </citation>
    <scope>NUCLEOTIDE SEQUENCE</scope>
    <source>
        <strain evidence="1">ATCC 8492</strain>
    </source>
</reference>
<organism evidence="1 2">
    <name type="scientific">Bacteroides uniformis (strain ATCC 8492 / DSM 6597 / CCUG 4942 / CIP 103695 / JCM 5828 / KCTC 5204 / NCTC 13054 / VPI 0061)</name>
    <dbReference type="NCBI Taxonomy" id="411479"/>
    <lineage>
        <taxon>Bacteria</taxon>
        <taxon>Pseudomonadati</taxon>
        <taxon>Bacteroidota</taxon>
        <taxon>Bacteroidia</taxon>
        <taxon>Bacteroidales</taxon>
        <taxon>Bacteroidaceae</taxon>
        <taxon>Bacteroides</taxon>
    </lineage>
</organism>
<dbReference type="EMBL" id="AAYH02000049">
    <property type="protein sequence ID" value="EDO52020.1"/>
    <property type="molecule type" value="Genomic_DNA"/>
</dbReference>
<comment type="caution">
    <text evidence="1">The sequence shown here is derived from an EMBL/GenBank/DDBJ whole genome shotgun (WGS) entry which is preliminary data.</text>
</comment>